<reference evidence="2" key="1">
    <citation type="submission" date="2014-09" db="EMBL/GenBank/DDBJ databases">
        <authorList>
            <person name="Mudge J."/>
            <person name="Ramaraj T."/>
            <person name="Lindquist I.E."/>
            <person name="Bharti A.K."/>
            <person name="Sundararajan A."/>
            <person name="Cameron C.T."/>
            <person name="Woodward J.E."/>
            <person name="May G.D."/>
            <person name="Brubaker C."/>
            <person name="Broadhvest J."/>
            <person name="Wilkins T.A."/>
        </authorList>
    </citation>
    <scope>NUCLEOTIDE SEQUENCE</scope>
    <source>
        <strain evidence="2">cv. AKA8401</strain>
    </source>
</reference>
<accession>A0A0B0N9C6</accession>
<evidence type="ECO:0000313" key="1">
    <source>
        <dbReference type="EMBL" id="KHG09380.1"/>
    </source>
</evidence>
<dbReference type="EMBL" id="KN390599">
    <property type="protein sequence ID" value="KHG09380.1"/>
    <property type="molecule type" value="Genomic_DNA"/>
</dbReference>
<proteinExistence type="predicted"/>
<name>A0A0B0N9C6_GOSAR</name>
<keyword evidence="2" id="KW-1185">Reference proteome</keyword>
<dbReference type="AlphaFoldDB" id="A0A0B0N9C6"/>
<sequence length="21" mass="2230">MTLGFQDVISCKTMSGTLALI</sequence>
<gene>
    <name evidence="1" type="ORF">F383_10909</name>
</gene>
<evidence type="ECO:0000313" key="2">
    <source>
        <dbReference type="Proteomes" id="UP000032142"/>
    </source>
</evidence>
<dbReference type="Proteomes" id="UP000032142">
    <property type="component" value="Unassembled WGS sequence"/>
</dbReference>
<protein>
    <submittedName>
        <fullName evidence="1">Uncharacterized protein</fullName>
    </submittedName>
</protein>
<organism evidence="1 2">
    <name type="scientific">Gossypium arboreum</name>
    <name type="common">Tree cotton</name>
    <name type="synonym">Gossypium nanking</name>
    <dbReference type="NCBI Taxonomy" id="29729"/>
    <lineage>
        <taxon>Eukaryota</taxon>
        <taxon>Viridiplantae</taxon>
        <taxon>Streptophyta</taxon>
        <taxon>Embryophyta</taxon>
        <taxon>Tracheophyta</taxon>
        <taxon>Spermatophyta</taxon>
        <taxon>Magnoliopsida</taxon>
        <taxon>eudicotyledons</taxon>
        <taxon>Gunneridae</taxon>
        <taxon>Pentapetalae</taxon>
        <taxon>rosids</taxon>
        <taxon>malvids</taxon>
        <taxon>Malvales</taxon>
        <taxon>Malvaceae</taxon>
        <taxon>Malvoideae</taxon>
        <taxon>Gossypium</taxon>
    </lineage>
</organism>